<dbReference type="PANTHER" id="PTHR46060:SF1">
    <property type="entry name" value="MARINER MOS1 TRANSPOSASE-LIKE PROTEIN"/>
    <property type="match status" value="1"/>
</dbReference>
<feature type="compositionally biased region" description="Polar residues" evidence="1">
    <location>
        <begin position="104"/>
        <end position="114"/>
    </location>
</feature>
<sequence length="114" mass="13178">MIRVAYGDSALSYSQDSRWLKAFKEGREEVHDEQRSGRPSTSKTDNNVARVRQLLDCDRRLSIKMVANELKLSSTVVFRIVTEDLAMRKSRQRRLRRLAAQSKTTGDNTGQRDY</sequence>
<dbReference type="Proteomes" id="UP001162162">
    <property type="component" value="Unassembled WGS sequence"/>
</dbReference>
<feature type="compositionally biased region" description="Polar residues" evidence="1">
    <location>
        <begin position="37"/>
        <end position="47"/>
    </location>
</feature>
<keyword evidence="3" id="KW-1185">Reference proteome</keyword>
<feature type="region of interest" description="Disordered" evidence="1">
    <location>
        <begin position="28"/>
        <end position="47"/>
    </location>
</feature>
<evidence type="ECO:0000313" key="2">
    <source>
        <dbReference type="EMBL" id="KAJ8936584.1"/>
    </source>
</evidence>
<protein>
    <recommendedName>
        <fullName evidence="4">Transposase</fullName>
    </recommendedName>
</protein>
<reference evidence="2" key="1">
    <citation type="journal article" date="2023" name="Insect Mol. Biol.">
        <title>Genome sequencing provides insights into the evolution of gene families encoding plant cell wall-degrading enzymes in longhorned beetles.</title>
        <authorList>
            <person name="Shin N.R."/>
            <person name="Okamura Y."/>
            <person name="Kirsch R."/>
            <person name="Pauchet Y."/>
        </authorList>
    </citation>
    <scope>NUCLEOTIDE SEQUENCE</scope>
    <source>
        <strain evidence="2">AMC_N1</strain>
    </source>
</reference>
<name>A0AAV8XDU6_9CUCU</name>
<proteinExistence type="predicted"/>
<evidence type="ECO:0008006" key="4">
    <source>
        <dbReference type="Google" id="ProtNLM"/>
    </source>
</evidence>
<dbReference type="EMBL" id="JAPWTK010000733">
    <property type="protein sequence ID" value="KAJ8936584.1"/>
    <property type="molecule type" value="Genomic_DNA"/>
</dbReference>
<comment type="caution">
    <text evidence="2">The sequence shown here is derived from an EMBL/GenBank/DDBJ whole genome shotgun (WGS) entry which is preliminary data.</text>
</comment>
<evidence type="ECO:0000256" key="1">
    <source>
        <dbReference type="SAM" id="MobiDB-lite"/>
    </source>
</evidence>
<organism evidence="2 3">
    <name type="scientific">Aromia moschata</name>
    <dbReference type="NCBI Taxonomy" id="1265417"/>
    <lineage>
        <taxon>Eukaryota</taxon>
        <taxon>Metazoa</taxon>
        <taxon>Ecdysozoa</taxon>
        <taxon>Arthropoda</taxon>
        <taxon>Hexapoda</taxon>
        <taxon>Insecta</taxon>
        <taxon>Pterygota</taxon>
        <taxon>Neoptera</taxon>
        <taxon>Endopterygota</taxon>
        <taxon>Coleoptera</taxon>
        <taxon>Polyphaga</taxon>
        <taxon>Cucujiformia</taxon>
        <taxon>Chrysomeloidea</taxon>
        <taxon>Cerambycidae</taxon>
        <taxon>Cerambycinae</taxon>
        <taxon>Callichromatini</taxon>
        <taxon>Aromia</taxon>
    </lineage>
</organism>
<evidence type="ECO:0000313" key="3">
    <source>
        <dbReference type="Proteomes" id="UP001162162"/>
    </source>
</evidence>
<accession>A0AAV8XDU6</accession>
<dbReference type="AlphaFoldDB" id="A0AAV8XDU6"/>
<dbReference type="InterPro" id="IPR052709">
    <property type="entry name" value="Transposase-MT_Hybrid"/>
</dbReference>
<dbReference type="PANTHER" id="PTHR46060">
    <property type="entry name" value="MARINER MOS1 TRANSPOSASE-LIKE PROTEIN"/>
    <property type="match status" value="1"/>
</dbReference>
<gene>
    <name evidence="2" type="ORF">NQ318_008056</name>
</gene>
<feature type="region of interest" description="Disordered" evidence="1">
    <location>
        <begin position="90"/>
        <end position="114"/>
    </location>
</feature>